<evidence type="ECO:0000313" key="2">
    <source>
        <dbReference type="EMBL" id="QDM58732.1"/>
    </source>
</evidence>
<organism evidence="2">
    <name type="scientific">Dichorhavirus orchidaceae</name>
    <dbReference type="NCBI Taxonomy" id="152177"/>
    <lineage>
        <taxon>Viruses</taxon>
        <taxon>Riboviria</taxon>
        <taxon>Orthornavirae</taxon>
        <taxon>Negarnaviricota</taxon>
        <taxon>Haploviricotina</taxon>
        <taxon>Monjiviricetes</taxon>
        <taxon>Mononegavirales</taxon>
        <taxon>Rhabdoviridae</taxon>
        <taxon>Betarhabdovirinae</taxon>
        <taxon>Dichorhavirus</taxon>
    </lineage>
</organism>
<evidence type="ECO:0000256" key="1">
    <source>
        <dbReference type="SAM" id="Phobius"/>
    </source>
</evidence>
<name>A0A515MP52_9RHAB</name>
<accession>A0A515MP52</accession>
<keyword evidence="1" id="KW-0812">Transmembrane</keyword>
<sequence length="580" mass="64963">MNHIYIYPYIHVHISMMCPTCLDLNKTTMSSSPMLVTKMSTPRLSIILMLFIISGSDALSLVPKTICEKQIGLHVDEWLHSCLGACKSSDSDLDMTPHMLMEPTLGYFKAFGYFIHVSTLTKSSHTFLFGGCHITSQETPSDSQELPTNMAENILRHGGPEGEIFMTKEPDCSLWSDNYVKGMLVKYHRVILTVSHTDSGISVLYEQEGVRGDGKVGKTTSSSGTLVWDIRAQYPKCNYRPTGVLSCRRGSSHLRCRGMSEEKIVATEEDCGVIILITDTRNVYGYHKHENSLATAQADDNQIGMVKKIIEIENLMCHHLCESSSEEGGSTHHEYLVSTPIGPWLSVSTESHRTMFMCTSESPISLIVPVVLCGNGPLVKVKVNEKEHWWNISSPYVGMGTHCVPGLSTGLSTKDGVINTWLGQVTIVNGSFTFKRDFINKNFHGAFRPSQFSWSHTTGNDLEHIIDALNTRETVLSHSHVIESHSVGAGENMLHSFVGVFTTVFEWIQSLIPSVKGWIIKMLLWVLLAGLLMLVIWILWRLLWLFIKSVFMRRTIRTIPTSENSDTSLNRAIQNWAKMD</sequence>
<proteinExistence type="predicted"/>
<keyword evidence="1" id="KW-0472">Membrane</keyword>
<reference evidence="2" key="1">
    <citation type="submission" date="2019-02" db="EMBL/GenBank/DDBJ databases">
        <title>Orchid fleck virus associated with the first case of Citrus Leprosis-N in South Africa.</title>
        <authorList>
            <person name="Cook G."/>
            <person name="Clase R."/>
            <person name="Steyn C."/>
            <person name="Basson E."/>
            <person name="Grout T.G."/>
            <person name="Fourie P.H."/>
            <person name="Moore S."/>
            <person name="Kirkman W."/>
        </authorList>
    </citation>
    <scope>NUCLEOTIDE SEQUENCE</scope>
    <source>
        <strain evidence="2">Br</strain>
    </source>
</reference>
<protein>
    <submittedName>
        <fullName evidence="2">Putative glycoprotein</fullName>
    </submittedName>
</protein>
<feature type="transmembrane region" description="Helical" evidence="1">
    <location>
        <begin position="522"/>
        <end position="547"/>
    </location>
</feature>
<keyword evidence="1" id="KW-1133">Transmembrane helix</keyword>
<dbReference type="EMBL" id="MK522806">
    <property type="protein sequence ID" value="QDM58732.1"/>
    <property type="molecule type" value="Genomic_RNA"/>
</dbReference>